<reference evidence="1 2" key="1">
    <citation type="submission" date="2019-08" db="EMBL/GenBank/DDBJ databases">
        <title>The genome of the soybean aphid Biotype 1, its phylome, world population structure and adaptation to the North American continent.</title>
        <authorList>
            <person name="Giordano R."/>
            <person name="Donthu R.K."/>
            <person name="Hernandez A.G."/>
            <person name="Wright C.L."/>
            <person name="Zimin A.V."/>
        </authorList>
    </citation>
    <scope>NUCLEOTIDE SEQUENCE [LARGE SCALE GENOMIC DNA]</scope>
    <source>
        <tissue evidence="1">Whole aphids</tissue>
    </source>
</reference>
<name>A0A6G0T4X4_APHGL</name>
<protein>
    <submittedName>
        <fullName evidence="1">Uncharacterized protein</fullName>
    </submittedName>
</protein>
<comment type="caution">
    <text evidence="1">The sequence shown here is derived from an EMBL/GenBank/DDBJ whole genome shotgun (WGS) entry which is preliminary data.</text>
</comment>
<dbReference type="AlphaFoldDB" id="A0A6G0T4X4"/>
<dbReference type="Proteomes" id="UP000475862">
    <property type="component" value="Unassembled WGS sequence"/>
</dbReference>
<proteinExistence type="predicted"/>
<accession>A0A6G0T4X4</accession>
<sequence>MFTDNNPITSARNKFVSIKQTSLSITNDIRWLSYHRSIHAVKELWTINIHLQLGWFWFNCCLLTWLFDAIKLPTMTNLNLVPGYNESTFLRVDINDLTDFHSATFANNFCISPYKRLTAACAIRVQLMTCRATTRPKTRQRDVSRAEHVGAAATAACRPLSVRLTSAADLGTTDGPSSSSRQSSCMVEASTLDLRNDEPEGVRLKWPEAVECNCGTGVWTARVGGGGC</sequence>
<evidence type="ECO:0000313" key="1">
    <source>
        <dbReference type="EMBL" id="KAE9526108.1"/>
    </source>
</evidence>
<dbReference type="EMBL" id="VYZN01000055">
    <property type="protein sequence ID" value="KAE9526108.1"/>
    <property type="molecule type" value="Genomic_DNA"/>
</dbReference>
<evidence type="ECO:0000313" key="2">
    <source>
        <dbReference type="Proteomes" id="UP000475862"/>
    </source>
</evidence>
<keyword evidence="2" id="KW-1185">Reference proteome</keyword>
<organism evidence="1 2">
    <name type="scientific">Aphis glycines</name>
    <name type="common">Soybean aphid</name>
    <dbReference type="NCBI Taxonomy" id="307491"/>
    <lineage>
        <taxon>Eukaryota</taxon>
        <taxon>Metazoa</taxon>
        <taxon>Ecdysozoa</taxon>
        <taxon>Arthropoda</taxon>
        <taxon>Hexapoda</taxon>
        <taxon>Insecta</taxon>
        <taxon>Pterygota</taxon>
        <taxon>Neoptera</taxon>
        <taxon>Paraneoptera</taxon>
        <taxon>Hemiptera</taxon>
        <taxon>Sternorrhyncha</taxon>
        <taxon>Aphidomorpha</taxon>
        <taxon>Aphidoidea</taxon>
        <taxon>Aphididae</taxon>
        <taxon>Aphidini</taxon>
        <taxon>Aphis</taxon>
        <taxon>Aphis</taxon>
    </lineage>
</organism>
<gene>
    <name evidence="1" type="ORF">AGLY_013739</name>
</gene>